<dbReference type="InterPro" id="IPR016288">
    <property type="entry name" value="Beta_cellobiohydrolase"/>
</dbReference>
<keyword evidence="6 11" id="KW-0326">Glycosidase</keyword>
<accession>A0AA90HA75</accession>
<dbReference type="PANTHER" id="PTHR34876">
    <property type="match status" value="1"/>
</dbReference>
<evidence type="ECO:0000256" key="4">
    <source>
        <dbReference type="ARBA" id="ARBA00023157"/>
    </source>
</evidence>
<keyword evidence="2 11" id="KW-0378">Hydrolase</keyword>
<feature type="binding site" evidence="9">
    <location>
        <position position="86"/>
    </location>
    <ligand>
        <name>substrate</name>
    </ligand>
</feature>
<evidence type="ECO:0000256" key="8">
    <source>
        <dbReference type="PIRSR" id="PIRSR001100-1"/>
    </source>
</evidence>
<protein>
    <recommendedName>
        <fullName evidence="11">Glucanase</fullName>
        <ecNumber evidence="11">3.2.1.-</ecNumber>
    </recommendedName>
</protein>
<feature type="binding site" evidence="9">
    <location>
        <position position="84"/>
    </location>
    <ligand>
        <name>substrate</name>
    </ligand>
</feature>
<dbReference type="Pfam" id="PF01341">
    <property type="entry name" value="Glyco_hydro_6"/>
    <property type="match status" value="1"/>
</dbReference>
<dbReference type="PROSITE" id="PS00655">
    <property type="entry name" value="GLYCOSYL_HYDROL_F6_1"/>
    <property type="match status" value="1"/>
</dbReference>
<proteinExistence type="inferred from homology"/>
<feature type="binding site" evidence="9">
    <location>
        <position position="226"/>
    </location>
    <ligand>
        <name>substrate</name>
    </ligand>
</feature>
<sequence length="472" mass="48928">MFQSTLARLRAGAVAAALGAAALVPIAAAPAAHADTGHVADPYVGAAPYLNPDYTAEVTAQADADGGTLGAAEKQVAGYQTAIWMDHIGAIAGDGGRLGLKAQLDKAEAQAATSSQPVLVEVVIYDLPGRDCAALASNGELPATAAGLSSYESDYIDPIASILGDSAYANLRISTIVEPDSLPNAVTNTSKPACATAAPLYEQGVEYALNALHAVPNVYTYLDAGHSGWLGWSSNLGPAAQEFAKVVGATTAGYASVDGFISDTANYTPVQEPFLTDPTLNVGGNQVESADFYQYNPMFDEYDYDNAMYAALVQSGFPARIGFLIDTSRDGWGGAGRPTQLDSSPTTVNAYVQANKIDQRPFRGDWCNINGAGLGAPPQAQPYGADSHIIGFVWIKPPGESDGDYPSGTNAHGDPHCDPAGTQTDGTNTYPTDAIPGYDVPAGQWFGAEFQQLVQNAYPAVGSTDAGSATER</sequence>
<keyword evidence="1 11" id="KW-0732">Signal</keyword>
<feature type="active site" evidence="10">
    <location>
        <position position="131"/>
    </location>
</feature>
<dbReference type="GO" id="GO:0004553">
    <property type="term" value="F:hydrolase activity, hydrolyzing O-glycosyl compounds"/>
    <property type="evidence" value="ECO:0007669"/>
    <property type="project" value="InterPro"/>
</dbReference>
<evidence type="ECO:0000256" key="11">
    <source>
        <dbReference type="RuleBase" id="RU361186"/>
    </source>
</evidence>
<evidence type="ECO:0000256" key="7">
    <source>
        <dbReference type="ARBA" id="ARBA00023326"/>
    </source>
</evidence>
<reference evidence="13" key="1">
    <citation type="submission" date="2023-05" db="EMBL/GenBank/DDBJ databases">
        <title>Streptantibioticus silvisoli sp. nov., acidotolerant actinomycetes 1 from pine litter.</title>
        <authorList>
            <person name="Swiecimska M."/>
            <person name="Golinska P."/>
            <person name="Sangal V."/>
            <person name="Wachnowicz B."/>
            <person name="Goodfellow M."/>
        </authorList>
    </citation>
    <scope>NUCLEOTIDE SEQUENCE</scope>
    <source>
        <strain evidence="13">SL13</strain>
    </source>
</reference>
<comment type="caution">
    <text evidence="13">The sequence shown here is derived from an EMBL/GenBank/DDBJ whole genome shotgun (WGS) entry which is preliminary data.</text>
</comment>
<evidence type="ECO:0000256" key="3">
    <source>
        <dbReference type="ARBA" id="ARBA00023001"/>
    </source>
</evidence>
<dbReference type="PRINTS" id="PR00733">
    <property type="entry name" value="GLHYDRLASE6"/>
</dbReference>
<evidence type="ECO:0000256" key="2">
    <source>
        <dbReference type="ARBA" id="ARBA00022801"/>
    </source>
</evidence>
<evidence type="ECO:0000313" key="13">
    <source>
        <dbReference type="EMBL" id="MDI5974080.1"/>
    </source>
</evidence>
<feature type="signal peptide" evidence="11">
    <location>
        <begin position="1"/>
        <end position="34"/>
    </location>
</feature>
<dbReference type="SUPFAM" id="SSF51989">
    <property type="entry name" value="Glycosyl hydrolases family 6, cellulases"/>
    <property type="match status" value="1"/>
</dbReference>
<evidence type="ECO:0000256" key="1">
    <source>
        <dbReference type="ARBA" id="ARBA00022729"/>
    </source>
</evidence>
<feature type="binding site" evidence="9">
    <location>
        <position position="396"/>
    </location>
    <ligand>
        <name>substrate</name>
    </ligand>
</feature>
<dbReference type="PIRSF" id="PIRSF001100">
    <property type="entry name" value="Beta_cellobiohydrolase"/>
    <property type="match status" value="1"/>
</dbReference>
<feature type="region of interest" description="Disordered" evidence="12">
    <location>
        <begin position="400"/>
        <end position="434"/>
    </location>
</feature>
<name>A0AA90HA75_9ACTN</name>
<feature type="active site" description="Proton donor" evidence="8">
    <location>
        <position position="180"/>
    </location>
</feature>
<dbReference type="Gene3D" id="3.20.20.40">
    <property type="entry name" value="1, 4-beta cellobiohydrolase"/>
    <property type="match status" value="1"/>
</dbReference>
<feature type="active site" description="Proton acceptor" evidence="8">
    <location>
        <position position="402"/>
    </location>
</feature>
<organism evidence="13">
    <name type="scientific">Streptantibioticus silvisoli</name>
    <dbReference type="NCBI Taxonomy" id="2705255"/>
    <lineage>
        <taxon>Bacteria</taxon>
        <taxon>Bacillati</taxon>
        <taxon>Actinomycetota</taxon>
        <taxon>Actinomycetes</taxon>
        <taxon>Kitasatosporales</taxon>
        <taxon>Streptomycetaceae</taxon>
        <taxon>Streptantibioticus</taxon>
    </lineage>
</organism>
<keyword evidence="3 11" id="KW-0136">Cellulose degradation</keyword>
<evidence type="ECO:0000256" key="10">
    <source>
        <dbReference type="PROSITE-ProRule" id="PRU10056"/>
    </source>
</evidence>
<dbReference type="EMBL" id="JABXJJ020000060">
    <property type="protein sequence ID" value="MDI5974080.1"/>
    <property type="molecule type" value="Genomic_DNA"/>
</dbReference>
<dbReference type="GO" id="GO:0030245">
    <property type="term" value="P:cellulose catabolic process"/>
    <property type="evidence" value="ECO:0007669"/>
    <property type="project" value="UniProtKB-KW"/>
</dbReference>
<feature type="binding site" evidence="9">
    <location>
        <position position="400"/>
    </location>
    <ligand>
        <name>substrate</name>
    </ligand>
</feature>
<evidence type="ECO:0000256" key="12">
    <source>
        <dbReference type="SAM" id="MobiDB-lite"/>
    </source>
</evidence>
<evidence type="ECO:0000256" key="9">
    <source>
        <dbReference type="PIRSR" id="PIRSR001100-2"/>
    </source>
</evidence>
<dbReference type="PANTHER" id="PTHR34876:SF4">
    <property type="entry name" value="1,4-BETA-D-GLUCAN CELLOBIOHYDROLASE C-RELATED"/>
    <property type="match status" value="1"/>
</dbReference>
<feature type="compositionally biased region" description="Polar residues" evidence="12">
    <location>
        <begin position="421"/>
        <end position="431"/>
    </location>
</feature>
<gene>
    <name evidence="13" type="ORF">POF50_032850</name>
</gene>
<dbReference type="InterPro" id="IPR001524">
    <property type="entry name" value="Glyco_hydro_6_CS"/>
</dbReference>
<keyword evidence="7 11" id="KW-0624">Polysaccharide degradation</keyword>
<feature type="binding site" evidence="9">
    <location>
        <position position="366"/>
    </location>
    <ligand>
        <name>substrate</name>
    </ligand>
</feature>
<feature type="binding site" evidence="9">
    <location>
        <position position="266"/>
    </location>
    <ligand>
        <name>substrate</name>
    </ligand>
</feature>
<dbReference type="RefSeq" id="WP_271315143.1">
    <property type="nucleotide sequence ID" value="NZ_JABXJJ020000060.1"/>
</dbReference>
<dbReference type="AlphaFoldDB" id="A0AA90HA75"/>
<evidence type="ECO:0000256" key="5">
    <source>
        <dbReference type="ARBA" id="ARBA00023277"/>
    </source>
</evidence>
<comment type="similarity">
    <text evidence="11">Belongs to the glycosyl hydrolase family 6.</text>
</comment>
<keyword evidence="4" id="KW-1015">Disulfide bond</keyword>
<feature type="chain" id="PRO_5041519254" description="Glucanase" evidence="11">
    <location>
        <begin position="35"/>
        <end position="472"/>
    </location>
</feature>
<evidence type="ECO:0000256" key="6">
    <source>
        <dbReference type="ARBA" id="ARBA00023295"/>
    </source>
</evidence>
<dbReference type="EC" id="3.2.1.-" evidence="11"/>
<dbReference type="InterPro" id="IPR036434">
    <property type="entry name" value="Beta_cellobiohydrolase_sf"/>
</dbReference>
<keyword evidence="5 11" id="KW-0119">Carbohydrate metabolism</keyword>
<feature type="binding site" evidence="9">
    <location>
        <position position="229"/>
    </location>
    <ligand>
        <name>substrate</name>
    </ligand>
</feature>